<accession>A0AAN9PSG3</accession>
<gene>
    <name evidence="1" type="ORF">VNO77_41991</name>
</gene>
<name>A0AAN9PSG3_CANGL</name>
<organism evidence="1 2">
    <name type="scientific">Canavalia gladiata</name>
    <name type="common">Sword bean</name>
    <name type="synonym">Dolichos gladiatus</name>
    <dbReference type="NCBI Taxonomy" id="3824"/>
    <lineage>
        <taxon>Eukaryota</taxon>
        <taxon>Viridiplantae</taxon>
        <taxon>Streptophyta</taxon>
        <taxon>Embryophyta</taxon>
        <taxon>Tracheophyta</taxon>
        <taxon>Spermatophyta</taxon>
        <taxon>Magnoliopsida</taxon>
        <taxon>eudicotyledons</taxon>
        <taxon>Gunneridae</taxon>
        <taxon>Pentapetalae</taxon>
        <taxon>rosids</taxon>
        <taxon>fabids</taxon>
        <taxon>Fabales</taxon>
        <taxon>Fabaceae</taxon>
        <taxon>Papilionoideae</taxon>
        <taxon>50 kb inversion clade</taxon>
        <taxon>NPAAA clade</taxon>
        <taxon>indigoferoid/millettioid clade</taxon>
        <taxon>Phaseoleae</taxon>
        <taxon>Canavalia</taxon>
    </lineage>
</organism>
<proteinExistence type="predicted"/>
<dbReference type="AlphaFoldDB" id="A0AAN9PSG3"/>
<dbReference type="Proteomes" id="UP001367508">
    <property type="component" value="Unassembled WGS sequence"/>
</dbReference>
<dbReference type="EMBL" id="JAYMYQ010000010">
    <property type="protein sequence ID" value="KAK7308387.1"/>
    <property type="molecule type" value="Genomic_DNA"/>
</dbReference>
<evidence type="ECO:0000313" key="1">
    <source>
        <dbReference type="EMBL" id="KAK7308387.1"/>
    </source>
</evidence>
<evidence type="ECO:0000313" key="2">
    <source>
        <dbReference type="Proteomes" id="UP001367508"/>
    </source>
</evidence>
<reference evidence="1 2" key="1">
    <citation type="submission" date="2024-01" db="EMBL/GenBank/DDBJ databases">
        <title>The genomes of 5 underutilized Papilionoideae crops provide insights into root nodulation and disease resistanc.</title>
        <authorList>
            <person name="Jiang F."/>
        </authorList>
    </citation>
    <scope>NUCLEOTIDE SEQUENCE [LARGE SCALE GENOMIC DNA]</scope>
    <source>
        <strain evidence="1">LVBAO_FW01</strain>
        <tissue evidence="1">Leaves</tissue>
    </source>
</reference>
<keyword evidence="2" id="KW-1185">Reference proteome</keyword>
<protein>
    <submittedName>
        <fullName evidence="1">Uncharacterized protein</fullName>
    </submittedName>
</protein>
<comment type="caution">
    <text evidence="1">The sequence shown here is derived from an EMBL/GenBank/DDBJ whole genome shotgun (WGS) entry which is preliminary data.</text>
</comment>
<sequence length="179" mass="20045">MFREQENLLILGSSKVAKNVANPFHGGISYYKQVAFESISIKAHPNLPPLSKISSSFKVGLSGIIKEERCSGLKEDNHWSMEAVTREGERLSEYRLLCISPATFSRIINCRPIPSRTSSSILRMHSFRRPTVLVQHTTVNVVTKNSKVSSEKELTKPLKFFLESAGVLRASVISVRKDL</sequence>